<dbReference type="GO" id="GO:0000146">
    <property type="term" value="F:microfilament motor activity"/>
    <property type="evidence" value="ECO:0007669"/>
    <property type="project" value="TreeGrafter"/>
</dbReference>
<protein>
    <submittedName>
        <fullName evidence="7">Chitin Synthase</fullName>
    </submittedName>
</protein>
<feature type="domain" description="Myosin motor" evidence="6">
    <location>
        <begin position="1"/>
        <end position="189"/>
    </location>
</feature>
<evidence type="ECO:0000256" key="4">
    <source>
        <dbReference type="PROSITE-ProRule" id="PRU00782"/>
    </source>
</evidence>
<keyword evidence="1" id="KW-0547">Nucleotide-binding</keyword>
<dbReference type="Pfam" id="PF00063">
    <property type="entry name" value="Myosin_head"/>
    <property type="match status" value="1"/>
</dbReference>
<dbReference type="STRING" id="2070753.A0A3A2Z7E0"/>
<evidence type="ECO:0000313" key="8">
    <source>
        <dbReference type="Proteomes" id="UP000266188"/>
    </source>
</evidence>
<dbReference type="PANTHER" id="PTHR13140">
    <property type="entry name" value="MYOSIN"/>
    <property type="match status" value="1"/>
</dbReference>
<organism evidence="7 8">
    <name type="scientific">Aspergillus sclerotialis</name>
    <dbReference type="NCBI Taxonomy" id="2070753"/>
    <lineage>
        <taxon>Eukaryota</taxon>
        <taxon>Fungi</taxon>
        <taxon>Dikarya</taxon>
        <taxon>Ascomycota</taxon>
        <taxon>Pezizomycotina</taxon>
        <taxon>Eurotiomycetes</taxon>
        <taxon>Eurotiomycetidae</taxon>
        <taxon>Eurotiales</taxon>
        <taxon>Aspergillaceae</taxon>
        <taxon>Aspergillus</taxon>
        <taxon>Aspergillus subgen. Polypaecilum</taxon>
    </lineage>
</organism>
<dbReference type="GO" id="GO:0016459">
    <property type="term" value="C:myosin complex"/>
    <property type="evidence" value="ECO:0007669"/>
    <property type="project" value="UniProtKB-KW"/>
</dbReference>
<sequence>ATSAFTVKHFAGEVDYPVNGLIEENGEIISGDLMNLMKSTRSDFVSDLFGQQALQTVTHPKERTAIMQGQVMSKPLRMPSTARRKTSPPSRLAPDMAPSEDMDGYGIQAGSSTTKDSSGRRKSELLPNGIQGTAGQFLSSLDIVKKSLSSTNLNPYFIFCLKPNDRRIANQFDSKCVRSQVQTFGTAEI</sequence>
<dbReference type="Proteomes" id="UP000266188">
    <property type="component" value="Unassembled WGS sequence"/>
</dbReference>
<dbReference type="GO" id="GO:0051015">
    <property type="term" value="F:actin filament binding"/>
    <property type="evidence" value="ECO:0007669"/>
    <property type="project" value="TreeGrafter"/>
</dbReference>
<dbReference type="PANTHER" id="PTHR13140:SF706">
    <property type="entry name" value="DILUTE CLASS UNCONVENTIONAL MYOSIN, ISOFORM C"/>
    <property type="match status" value="1"/>
</dbReference>
<feature type="region of interest" description="Disordered" evidence="5">
    <location>
        <begin position="72"/>
        <end position="128"/>
    </location>
</feature>
<dbReference type="GO" id="GO:0005524">
    <property type="term" value="F:ATP binding"/>
    <property type="evidence" value="ECO:0007669"/>
    <property type="project" value="UniProtKB-KW"/>
</dbReference>
<dbReference type="GO" id="GO:0005737">
    <property type="term" value="C:cytoplasm"/>
    <property type="evidence" value="ECO:0007669"/>
    <property type="project" value="TreeGrafter"/>
</dbReference>
<evidence type="ECO:0000313" key="7">
    <source>
        <dbReference type="EMBL" id="RJE17217.1"/>
    </source>
</evidence>
<keyword evidence="4" id="KW-0505">Motor protein</keyword>
<accession>A0A3A2Z7E0</accession>
<dbReference type="OrthoDB" id="370884at2759"/>
<gene>
    <name evidence="7" type="ORF">PHISCL_10446</name>
</gene>
<keyword evidence="3 4" id="KW-0009">Actin-binding</keyword>
<dbReference type="SUPFAM" id="SSF52540">
    <property type="entry name" value="P-loop containing nucleoside triphosphate hydrolases"/>
    <property type="match status" value="1"/>
</dbReference>
<keyword evidence="8" id="KW-1185">Reference proteome</keyword>
<dbReference type="GO" id="GO:0016020">
    <property type="term" value="C:membrane"/>
    <property type="evidence" value="ECO:0007669"/>
    <property type="project" value="TreeGrafter"/>
</dbReference>
<dbReference type="PROSITE" id="PS51456">
    <property type="entry name" value="MYOSIN_MOTOR"/>
    <property type="match status" value="1"/>
</dbReference>
<evidence type="ECO:0000256" key="2">
    <source>
        <dbReference type="ARBA" id="ARBA00022840"/>
    </source>
</evidence>
<comment type="similarity">
    <text evidence="4">Belongs to the TRAFAC class myosin-kinesin ATPase superfamily. Myosin family.</text>
</comment>
<evidence type="ECO:0000256" key="5">
    <source>
        <dbReference type="SAM" id="MobiDB-lite"/>
    </source>
</evidence>
<dbReference type="AlphaFoldDB" id="A0A3A2Z7E0"/>
<evidence type="ECO:0000256" key="3">
    <source>
        <dbReference type="ARBA" id="ARBA00023203"/>
    </source>
</evidence>
<keyword evidence="4" id="KW-0518">Myosin</keyword>
<evidence type="ECO:0000256" key="1">
    <source>
        <dbReference type="ARBA" id="ARBA00022741"/>
    </source>
</evidence>
<dbReference type="InterPro" id="IPR001609">
    <property type="entry name" value="Myosin_head_motor_dom-like"/>
</dbReference>
<dbReference type="EMBL" id="MVGC01001372">
    <property type="protein sequence ID" value="RJE17217.1"/>
    <property type="molecule type" value="Genomic_DNA"/>
</dbReference>
<comment type="caution">
    <text evidence="7">The sequence shown here is derived from an EMBL/GenBank/DDBJ whole genome shotgun (WGS) entry which is preliminary data.</text>
</comment>
<comment type="caution">
    <text evidence="4">Lacks conserved residue(s) required for the propagation of feature annotation.</text>
</comment>
<dbReference type="InterPro" id="IPR027417">
    <property type="entry name" value="P-loop_NTPase"/>
</dbReference>
<dbReference type="GO" id="GO:0007015">
    <property type="term" value="P:actin filament organization"/>
    <property type="evidence" value="ECO:0007669"/>
    <property type="project" value="TreeGrafter"/>
</dbReference>
<feature type="non-terminal residue" evidence="7">
    <location>
        <position position="1"/>
    </location>
</feature>
<feature type="non-terminal residue" evidence="7">
    <location>
        <position position="189"/>
    </location>
</feature>
<keyword evidence="2" id="KW-0067">ATP-binding</keyword>
<reference evidence="8" key="1">
    <citation type="submission" date="2017-02" db="EMBL/GenBank/DDBJ databases">
        <authorList>
            <person name="Tafer H."/>
            <person name="Lopandic K."/>
        </authorList>
    </citation>
    <scope>NUCLEOTIDE SEQUENCE [LARGE SCALE GENOMIC DNA]</scope>
    <source>
        <strain evidence="8">CBS 366.77</strain>
    </source>
</reference>
<dbReference type="Gene3D" id="1.20.58.530">
    <property type="match status" value="1"/>
</dbReference>
<name>A0A3A2Z7E0_9EURO</name>
<proteinExistence type="inferred from homology"/>
<evidence type="ECO:0000259" key="6">
    <source>
        <dbReference type="PROSITE" id="PS51456"/>
    </source>
</evidence>